<feature type="transmembrane region" description="Helical" evidence="2">
    <location>
        <begin position="6"/>
        <end position="28"/>
    </location>
</feature>
<dbReference type="GO" id="GO:0008654">
    <property type="term" value="P:phospholipid biosynthetic process"/>
    <property type="evidence" value="ECO:0007669"/>
    <property type="project" value="InterPro"/>
</dbReference>
<dbReference type="PIRSF" id="PIRSF015578">
    <property type="entry name" value="Myoinos-ppht_syn"/>
    <property type="match status" value="1"/>
</dbReference>
<dbReference type="OrthoDB" id="729130at2"/>
<dbReference type="PANTHER" id="PTHR11510">
    <property type="entry name" value="MYO-INOSITOL-1 PHOSPHATE SYNTHASE"/>
    <property type="match status" value="1"/>
</dbReference>
<dbReference type="InterPro" id="IPR036291">
    <property type="entry name" value="NAD(P)-bd_dom_sf"/>
</dbReference>
<dbReference type="KEGG" id="lcre:Pla8534_06140"/>
<sequence length="402" mass="44332">MVQRRIGIWLLGAKGGVATTAILGLTALRKGLTGDTGLVSQLPRFADLDLAEWDAFVVGGHEIRDVSLADEAMNLAEISHAIDRRLVEQCRPELDEIDKSIRPGTLHNVGQTIASFAGKDCKDRQETPRAAILRMQADWKEFLAANDLERMIVVNVASTEPTVDESALPATWAEMEPLLDDAERCPLAASSLYAIAAFEMGMPYINFTPSLGSKPAALCELALANNTCHYGHDGKTGETLLKSALAPMFAQRNLDVMSWVGHNIFGNMDGKVLNDPLNKKTKVVSKDRLLGQILGYDPQTHISIEYIESLGDWKTAWDHIHFRGFLGTPMIMQFTWQGCDSLLAAPLVLDLIRFTELAVRRGETGLMTFLASFFKSPLGITENDFVRQFQMLEAWADEAAKP</sequence>
<dbReference type="Pfam" id="PF07994">
    <property type="entry name" value="NAD_binding_5"/>
    <property type="match status" value="1"/>
</dbReference>
<keyword evidence="2" id="KW-1133">Transmembrane helix</keyword>
<keyword evidence="2" id="KW-0812">Transmembrane</keyword>
<name>A0A518DLZ5_9BACT</name>
<accession>A0A518DLZ5</accession>
<dbReference type="GO" id="GO:0006021">
    <property type="term" value="P:inositol biosynthetic process"/>
    <property type="evidence" value="ECO:0007669"/>
    <property type="project" value="InterPro"/>
</dbReference>
<feature type="domain" description="Myo-inositol-1-phosphate synthase GAPDH-like" evidence="3">
    <location>
        <begin position="237"/>
        <end position="341"/>
    </location>
</feature>
<keyword evidence="4" id="KW-0413">Isomerase</keyword>
<evidence type="ECO:0000259" key="3">
    <source>
        <dbReference type="Pfam" id="PF01658"/>
    </source>
</evidence>
<keyword evidence="2" id="KW-0472">Membrane</keyword>
<comment type="similarity">
    <text evidence="1">Belongs to the myo-inositol 1-phosphate synthase family.</text>
</comment>
<protein>
    <submittedName>
        <fullName evidence="4">Inositol-3-phosphate synthase</fullName>
        <ecNumber evidence="4">5.5.1.4</ecNumber>
    </submittedName>
</protein>
<keyword evidence="5" id="KW-1185">Reference proteome</keyword>
<gene>
    <name evidence="4" type="primary">ino1</name>
    <name evidence="4" type="ORF">Pla8534_06140</name>
</gene>
<evidence type="ECO:0000313" key="5">
    <source>
        <dbReference type="Proteomes" id="UP000317648"/>
    </source>
</evidence>
<evidence type="ECO:0000313" key="4">
    <source>
        <dbReference type="EMBL" id="QDU92841.1"/>
    </source>
</evidence>
<dbReference type="RefSeq" id="WP_145049143.1">
    <property type="nucleotide sequence ID" value="NZ_CP036433.1"/>
</dbReference>
<reference evidence="4 5" key="1">
    <citation type="submission" date="2019-02" db="EMBL/GenBank/DDBJ databases">
        <title>Deep-cultivation of Planctomycetes and their phenomic and genomic characterization uncovers novel biology.</title>
        <authorList>
            <person name="Wiegand S."/>
            <person name="Jogler M."/>
            <person name="Boedeker C."/>
            <person name="Pinto D."/>
            <person name="Vollmers J."/>
            <person name="Rivas-Marin E."/>
            <person name="Kohn T."/>
            <person name="Peeters S.H."/>
            <person name="Heuer A."/>
            <person name="Rast P."/>
            <person name="Oberbeckmann S."/>
            <person name="Bunk B."/>
            <person name="Jeske O."/>
            <person name="Meyerdierks A."/>
            <person name="Storesund J.E."/>
            <person name="Kallscheuer N."/>
            <person name="Luecker S."/>
            <person name="Lage O.M."/>
            <person name="Pohl T."/>
            <person name="Merkel B.J."/>
            <person name="Hornburger P."/>
            <person name="Mueller R.-W."/>
            <person name="Bruemmer F."/>
            <person name="Labrenz M."/>
            <person name="Spormann A.M."/>
            <person name="Op den Camp H."/>
            <person name="Overmann J."/>
            <person name="Amann R."/>
            <person name="Jetten M.S.M."/>
            <person name="Mascher T."/>
            <person name="Medema M.H."/>
            <person name="Devos D.P."/>
            <person name="Kaster A.-K."/>
            <person name="Ovreas L."/>
            <person name="Rohde M."/>
            <person name="Galperin M.Y."/>
            <person name="Jogler C."/>
        </authorList>
    </citation>
    <scope>NUCLEOTIDE SEQUENCE [LARGE SCALE GENOMIC DNA]</scope>
    <source>
        <strain evidence="4 5">Pla85_3_4</strain>
    </source>
</reference>
<dbReference type="AlphaFoldDB" id="A0A518DLZ5"/>
<organism evidence="4 5">
    <name type="scientific">Lignipirellula cremea</name>
    <dbReference type="NCBI Taxonomy" id="2528010"/>
    <lineage>
        <taxon>Bacteria</taxon>
        <taxon>Pseudomonadati</taxon>
        <taxon>Planctomycetota</taxon>
        <taxon>Planctomycetia</taxon>
        <taxon>Pirellulales</taxon>
        <taxon>Pirellulaceae</taxon>
        <taxon>Lignipirellula</taxon>
    </lineage>
</organism>
<dbReference type="SUPFAM" id="SSF55347">
    <property type="entry name" value="Glyceraldehyde-3-phosphate dehydrogenase-like, C-terminal domain"/>
    <property type="match status" value="1"/>
</dbReference>
<dbReference type="SUPFAM" id="SSF51735">
    <property type="entry name" value="NAD(P)-binding Rossmann-fold domains"/>
    <property type="match status" value="1"/>
</dbReference>
<dbReference type="Pfam" id="PF01658">
    <property type="entry name" value="Inos-1-P_synth"/>
    <property type="match status" value="1"/>
</dbReference>
<dbReference type="Gene3D" id="3.30.360.10">
    <property type="entry name" value="Dihydrodipicolinate Reductase, domain 2"/>
    <property type="match status" value="1"/>
</dbReference>
<evidence type="ECO:0000256" key="2">
    <source>
        <dbReference type="SAM" id="Phobius"/>
    </source>
</evidence>
<dbReference type="EC" id="5.5.1.4" evidence="4"/>
<dbReference type="Gene3D" id="3.40.50.720">
    <property type="entry name" value="NAD(P)-binding Rossmann-like Domain"/>
    <property type="match status" value="1"/>
</dbReference>
<dbReference type="GO" id="GO:0004512">
    <property type="term" value="F:inositol-3-phosphate synthase activity"/>
    <property type="evidence" value="ECO:0007669"/>
    <property type="project" value="UniProtKB-EC"/>
</dbReference>
<dbReference type="EMBL" id="CP036433">
    <property type="protein sequence ID" value="QDU92841.1"/>
    <property type="molecule type" value="Genomic_DNA"/>
</dbReference>
<dbReference type="InterPro" id="IPR002587">
    <property type="entry name" value="Myo-inos-1-P_Synthase"/>
</dbReference>
<proteinExistence type="inferred from homology"/>
<dbReference type="InterPro" id="IPR013021">
    <property type="entry name" value="Myo-inos-1-P_Synthase_GAPDH"/>
</dbReference>
<evidence type="ECO:0000256" key="1">
    <source>
        <dbReference type="ARBA" id="ARBA00010813"/>
    </source>
</evidence>
<dbReference type="Proteomes" id="UP000317648">
    <property type="component" value="Chromosome"/>
</dbReference>